<proteinExistence type="predicted"/>
<dbReference type="Gene3D" id="3.30.420.10">
    <property type="entry name" value="Ribonuclease H-like superfamily/Ribonuclease H"/>
    <property type="match status" value="1"/>
</dbReference>
<dbReference type="SMART" id="SM00479">
    <property type="entry name" value="EXOIII"/>
    <property type="match status" value="1"/>
</dbReference>
<name>A0ABP8EFR3_9MICO</name>
<dbReference type="InterPro" id="IPR036420">
    <property type="entry name" value="BRCT_dom_sf"/>
</dbReference>
<protein>
    <recommendedName>
        <fullName evidence="1">Exonuclease domain-containing protein</fullName>
    </recommendedName>
</protein>
<dbReference type="Proteomes" id="UP001501586">
    <property type="component" value="Unassembled WGS sequence"/>
</dbReference>
<reference evidence="3" key="1">
    <citation type="journal article" date="2019" name="Int. J. Syst. Evol. Microbiol.">
        <title>The Global Catalogue of Microorganisms (GCM) 10K type strain sequencing project: providing services to taxonomists for standard genome sequencing and annotation.</title>
        <authorList>
            <consortium name="The Broad Institute Genomics Platform"/>
            <consortium name="The Broad Institute Genome Sequencing Center for Infectious Disease"/>
            <person name="Wu L."/>
            <person name="Ma J."/>
        </authorList>
    </citation>
    <scope>NUCLEOTIDE SEQUENCE [LARGE SCALE GENOMIC DNA]</scope>
    <source>
        <strain evidence="3">JCM 17458</strain>
    </source>
</reference>
<evidence type="ECO:0000259" key="1">
    <source>
        <dbReference type="SMART" id="SM00479"/>
    </source>
</evidence>
<dbReference type="RefSeq" id="WP_236865215.1">
    <property type="nucleotide sequence ID" value="NZ_BAABAZ010000003.1"/>
</dbReference>
<evidence type="ECO:0000313" key="3">
    <source>
        <dbReference type="Proteomes" id="UP001501586"/>
    </source>
</evidence>
<dbReference type="InterPro" id="IPR036397">
    <property type="entry name" value="RNaseH_sf"/>
</dbReference>
<gene>
    <name evidence="2" type="ORF">GCM10022261_02370</name>
</gene>
<sequence length="306" mass="33713">MNFVSIDFETANRRRASVCQVGLAKVRDGRIEATDSWYVVPPTGLDSFDPFNIGIHGITGATVTAARGLSWGDSLDRCADFIGDLPLVAHNSAFDRSVYEEATRHIGAAVTTRRWECTVDLSRRHLTLPNYKLPTVAAHLGLAAFDHHDATADARVCAQIALGIGTQSALRSFEELWPLRPASPGGYGRRRFYERGYSQRKAELPQPNPAADRSHPLFGQHVVITGDLEGRTRWEVFEALAHRGATVQQNVTRRTTALILADRQFIPGDYDPMAGTGKEKRAAELREKGYAVALVSGSDARRLLFT</sequence>
<dbReference type="EMBL" id="BAABAZ010000003">
    <property type="protein sequence ID" value="GAA4282706.1"/>
    <property type="molecule type" value="Genomic_DNA"/>
</dbReference>
<accession>A0ABP8EFR3</accession>
<organism evidence="2 3">
    <name type="scientific">Brevibacterium daeguense</name>
    <dbReference type="NCBI Taxonomy" id="909936"/>
    <lineage>
        <taxon>Bacteria</taxon>
        <taxon>Bacillati</taxon>
        <taxon>Actinomycetota</taxon>
        <taxon>Actinomycetes</taxon>
        <taxon>Micrococcales</taxon>
        <taxon>Brevibacteriaceae</taxon>
        <taxon>Brevibacterium</taxon>
    </lineage>
</organism>
<dbReference type="PANTHER" id="PTHR30231:SF42">
    <property type="entry name" value="EXONUCLEASE"/>
    <property type="match status" value="1"/>
</dbReference>
<dbReference type="SUPFAM" id="SSF52113">
    <property type="entry name" value="BRCT domain"/>
    <property type="match status" value="1"/>
</dbReference>
<dbReference type="CDD" id="cd06130">
    <property type="entry name" value="DNA_pol_III_epsilon_like"/>
    <property type="match status" value="1"/>
</dbReference>
<dbReference type="PANTHER" id="PTHR30231">
    <property type="entry name" value="DNA POLYMERASE III SUBUNIT EPSILON"/>
    <property type="match status" value="1"/>
</dbReference>
<dbReference type="Gene3D" id="3.40.50.10190">
    <property type="entry name" value="BRCT domain"/>
    <property type="match status" value="1"/>
</dbReference>
<feature type="domain" description="Exonuclease" evidence="1">
    <location>
        <begin position="2"/>
        <end position="170"/>
    </location>
</feature>
<dbReference type="SUPFAM" id="SSF53098">
    <property type="entry name" value="Ribonuclease H-like"/>
    <property type="match status" value="1"/>
</dbReference>
<dbReference type="Pfam" id="PF00929">
    <property type="entry name" value="RNase_T"/>
    <property type="match status" value="1"/>
</dbReference>
<keyword evidence="3" id="KW-1185">Reference proteome</keyword>
<evidence type="ECO:0000313" key="2">
    <source>
        <dbReference type="EMBL" id="GAA4282706.1"/>
    </source>
</evidence>
<dbReference type="InterPro" id="IPR013520">
    <property type="entry name" value="Ribonucl_H"/>
</dbReference>
<dbReference type="InterPro" id="IPR012337">
    <property type="entry name" value="RNaseH-like_sf"/>
</dbReference>
<comment type="caution">
    <text evidence="2">The sequence shown here is derived from an EMBL/GenBank/DDBJ whole genome shotgun (WGS) entry which is preliminary data.</text>
</comment>